<protein>
    <submittedName>
        <fullName evidence="2">Uncharacterized protein</fullName>
    </submittedName>
</protein>
<dbReference type="EMBL" id="VUKA01000011">
    <property type="protein sequence ID" value="KAA2212106.1"/>
    <property type="molecule type" value="Genomic_DNA"/>
</dbReference>
<name>A0A5B2TC70_9PROT</name>
<feature type="transmembrane region" description="Helical" evidence="1">
    <location>
        <begin position="23"/>
        <end position="43"/>
    </location>
</feature>
<feature type="transmembrane region" description="Helical" evidence="1">
    <location>
        <begin position="49"/>
        <end position="71"/>
    </location>
</feature>
<accession>A0A5B2TC70</accession>
<dbReference type="Proteomes" id="UP000322110">
    <property type="component" value="Unassembled WGS sequence"/>
</dbReference>
<keyword evidence="3" id="KW-1185">Reference proteome</keyword>
<sequence length="125" mass="13503">MRSASAHHDTFNHSPSRARSPALLLKGVRVLFWGLIIFALTFVELVAELAGPLLLIAGALWWLGLHVLAGIQLEPELQQYLSYVPGTLRAGGYSFTPAGMIRQGLLLLAVVAACRTINGIIARES</sequence>
<dbReference type="RefSeq" id="WP_149813378.1">
    <property type="nucleotide sequence ID" value="NZ_VUKA01000011.1"/>
</dbReference>
<keyword evidence="1" id="KW-1133">Transmembrane helix</keyword>
<organism evidence="2 3">
    <name type="scientific">Teichococcus oryzae</name>
    <dbReference type="NCBI Taxonomy" id="1608942"/>
    <lineage>
        <taxon>Bacteria</taxon>
        <taxon>Pseudomonadati</taxon>
        <taxon>Pseudomonadota</taxon>
        <taxon>Alphaproteobacteria</taxon>
        <taxon>Acetobacterales</taxon>
        <taxon>Roseomonadaceae</taxon>
        <taxon>Roseomonas</taxon>
    </lineage>
</organism>
<evidence type="ECO:0000313" key="2">
    <source>
        <dbReference type="EMBL" id="KAA2212106.1"/>
    </source>
</evidence>
<proteinExistence type="predicted"/>
<comment type="caution">
    <text evidence="2">The sequence shown here is derived from an EMBL/GenBank/DDBJ whole genome shotgun (WGS) entry which is preliminary data.</text>
</comment>
<keyword evidence="1" id="KW-0472">Membrane</keyword>
<dbReference type="OrthoDB" id="7272810at2"/>
<gene>
    <name evidence="2" type="ORF">F0Q34_16675</name>
</gene>
<keyword evidence="1" id="KW-0812">Transmembrane</keyword>
<evidence type="ECO:0000313" key="3">
    <source>
        <dbReference type="Proteomes" id="UP000322110"/>
    </source>
</evidence>
<reference evidence="2 3" key="1">
    <citation type="journal article" date="2015" name="Int. J. Syst. Evol. Microbiol.">
        <title>Roseomonas oryzae sp. nov., isolated from paddy rhizosphere soil.</title>
        <authorList>
            <person name="Ramaprasad E.V."/>
            <person name="Sasikala Ch."/>
            <person name="Ramana Ch.V."/>
        </authorList>
    </citation>
    <scope>NUCLEOTIDE SEQUENCE [LARGE SCALE GENOMIC DNA]</scope>
    <source>
        <strain evidence="2 3">KCTC 42542</strain>
    </source>
</reference>
<evidence type="ECO:0000256" key="1">
    <source>
        <dbReference type="SAM" id="Phobius"/>
    </source>
</evidence>
<dbReference type="AlphaFoldDB" id="A0A5B2TC70"/>